<gene>
    <name evidence="6" type="ORF">FHL05_08855</name>
    <name evidence="5" type="ORF">FHL06_05265</name>
</gene>
<dbReference type="EMBL" id="VDFO01000032">
    <property type="protein sequence ID" value="MQS97993.1"/>
    <property type="molecule type" value="Genomic_DNA"/>
</dbReference>
<proteinExistence type="predicted"/>
<sequence length="599" mass="67084">MKKLWGIIFAVLGVAIFFQSATTVKADDYTIKQYFANADILKNGDIDLTQRVTYRFNGDFHGVYYNQDIQGIKGMSKPQVYYEDSDQDIKPLVASDSGQNDTFKVTKSNKQVNIKVYHDVSFQKVTYIYKYKLNGAITNYLDTAEMNWKMIGSGWDQKINKADLQVNLPQKNVSKLQAWTHGPLNGTTKVSQKNGQVKMTIDNLPSNQFVESHIIFPTAVTADNKNVINKKAKASVLKHEKRLAQAANAKRNHKIWIYRILMILGFAVILIIYLYHFISLKKHPTNKHIIPTPLHHFFDEPKFLPSMTQIVLNHTDKADAQALTADLLYEVGQHHLKIEKIGIHGKNYEITALTPPTNAFFKYLIEEIGNGESVTLNQIKGVARSSEKFVTLFENWSKDAAEGREKYLDFKNINIMDNFRVAAIASDVILFIMIMINILFERHILLFSTIAVILMIAVWIIYWYLKKKITLYTDEGEVEVNQIRAFKRMLNDIDDIKMAEVGDVILWEQFLPYAVVFGVSDKVIKALKLNFSTEQLDQSMVIPFYIGAGGFLGSSSTGFQSSFTSAITASGSSSVVGGSGGFSGGSSGGFGGGSGGGAF</sequence>
<evidence type="ECO:0000313" key="7">
    <source>
        <dbReference type="Proteomes" id="UP000371423"/>
    </source>
</evidence>
<protein>
    <submittedName>
        <fullName evidence="6">DUF2207 domain-containing protein</fullName>
    </submittedName>
</protein>
<keyword evidence="2" id="KW-0732">Signal</keyword>
<evidence type="ECO:0000313" key="5">
    <source>
        <dbReference type="EMBL" id="MQS75795.1"/>
    </source>
</evidence>
<keyword evidence="1" id="KW-0472">Membrane</keyword>
<keyword evidence="1" id="KW-0812">Transmembrane</keyword>
<dbReference type="Pfam" id="PF09972">
    <property type="entry name" value="DUF2207"/>
    <property type="match status" value="1"/>
</dbReference>
<keyword evidence="7" id="KW-1185">Reference proteome</keyword>
<dbReference type="Proteomes" id="UP000414364">
    <property type="component" value="Unassembled WGS sequence"/>
</dbReference>
<feature type="domain" description="Predicted membrane protein YciQ-like C-terminal" evidence="4">
    <location>
        <begin position="296"/>
        <end position="527"/>
    </location>
</feature>
<feature type="transmembrane region" description="Helical" evidence="1">
    <location>
        <begin position="446"/>
        <end position="465"/>
    </location>
</feature>
<dbReference type="RefSeq" id="WP_153385194.1">
    <property type="nucleotide sequence ID" value="NZ_VDFO01000032.1"/>
</dbReference>
<dbReference type="InterPro" id="IPR018702">
    <property type="entry name" value="DUF2207"/>
</dbReference>
<evidence type="ECO:0000313" key="6">
    <source>
        <dbReference type="EMBL" id="MQS97993.1"/>
    </source>
</evidence>
<feature type="chain" id="PRO_5044622385" evidence="2">
    <location>
        <begin position="27"/>
        <end position="599"/>
    </location>
</feature>
<reference evidence="7 8" key="1">
    <citation type="journal article" date="2019" name="Syst. Appl. Microbiol.">
        <title>Polyphasic characterization of two novel Lactobacillus spp. isolated from blown salami packages: Description of Lactobacillus halodurans sp. nov. and Lactobacillus salsicarnum sp. nov.</title>
        <authorList>
            <person name="Schuster J.A."/>
            <person name="Klingl A."/>
            <person name="Vogel R.F."/>
            <person name="Ehrmann M.A."/>
        </authorList>
    </citation>
    <scope>NUCLEOTIDE SEQUENCE [LARGE SCALE GENOMIC DNA]</scope>
    <source>
        <strain evidence="6 7">TMW 1.1920</strain>
        <strain evidence="5 8">TMW 1.2172</strain>
    </source>
</reference>
<dbReference type="EMBL" id="VDFP01000008">
    <property type="protein sequence ID" value="MQS75795.1"/>
    <property type="molecule type" value="Genomic_DNA"/>
</dbReference>
<feature type="transmembrane region" description="Helical" evidence="1">
    <location>
        <begin position="256"/>
        <end position="278"/>
    </location>
</feature>
<organism evidence="6 7">
    <name type="scientific">Companilactobacillus halodurans</name>
    <dbReference type="NCBI Taxonomy" id="2584183"/>
    <lineage>
        <taxon>Bacteria</taxon>
        <taxon>Bacillati</taxon>
        <taxon>Bacillota</taxon>
        <taxon>Bacilli</taxon>
        <taxon>Lactobacillales</taxon>
        <taxon>Lactobacillaceae</taxon>
        <taxon>Companilactobacillus</taxon>
    </lineage>
</organism>
<evidence type="ECO:0000313" key="8">
    <source>
        <dbReference type="Proteomes" id="UP000414364"/>
    </source>
</evidence>
<evidence type="ECO:0000259" key="3">
    <source>
        <dbReference type="Pfam" id="PF09972"/>
    </source>
</evidence>
<keyword evidence="1" id="KW-1133">Transmembrane helix</keyword>
<dbReference type="OrthoDB" id="2138002at2"/>
<dbReference type="Proteomes" id="UP000371423">
    <property type="component" value="Unassembled WGS sequence"/>
</dbReference>
<dbReference type="Pfam" id="PF20990">
    <property type="entry name" value="DUF2207_C"/>
    <property type="match status" value="1"/>
</dbReference>
<evidence type="ECO:0000259" key="4">
    <source>
        <dbReference type="Pfam" id="PF20990"/>
    </source>
</evidence>
<feature type="signal peptide" evidence="2">
    <location>
        <begin position="1"/>
        <end position="26"/>
    </location>
</feature>
<accession>A0A5P0ZY17</accession>
<comment type="caution">
    <text evidence="6">The sequence shown here is derived from an EMBL/GenBank/DDBJ whole genome shotgun (WGS) entry which is preliminary data.</text>
</comment>
<name>A0A5P0ZY17_9LACO</name>
<evidence type="ECO:0000256" key="2">
    <source>
        <dbReference type="SAM" id="SignalP"/>
    </source>
</evidence>
<evidence type="ECO:0000256" key="1">
    <source>
        <dbReference type="SAM" id="Phobius"/>
    </source>
</evidence>
<dbReference type="InterPro" id="IPR048389">
    <property type="entry name" value="YciQ-like_C"/>
</dbReference>
<dbReference type="AlphaFoldDB" id="A0A5P0ZY17"/>
<feature type="domain" description="DUF2207" evidence="3">
    <location>
        <begin position="30"/>
        <end position="216"/>
    </location>
</feature>
<feature type="transmembrane region" description="Helical" evidence="1">
    <location>
        <begin position="421"/>
        <end position="440"/>
    </location>
</feature>